<dbReference type="Proteomes" id="UP000247980">
    <property type="component" value="Unassembled WGS sequence"/>
</dbReference>
<gene>
    <name evidence="1" type="ORF">CVS30_05625</name>
</gene>
<organism evidence="1 2">
    <name type="scientific">Arthrobacter psychrolactophilus</name>
    <dbReference type="NCBI Taxonomy" id="92442"/>
    <lineage>
        <taxon>Bacteria</taxon>
        <taxon>Bacillati</taxon>
        <taxon>Actinomycetota</taxon>
        <taxon>Actinomycetes</taxon>
        <taxon>Micrococcales</taxon>
        <taxon>Micrococcaceae</taxon>
        <taxon>Arthrobacter</taxon>
    </lineage>
</organism>
<dbReference type="AlphaFoldDB" id="A0A2V5IYH7"/>
<name>A0A2V5IYH7_9MICC</name>
<evidence type="ECO:0000313" key="2">
    <source>
        <dbReference type="Proteomes" id="UP000247980"/>
    </source>
</evidence>
<protein>
    <submittedName>
        <fullName evidence="1">Uncharacterized protein</fullName>
    </submittedName>
</protein>
<evidence type="ECO:0000313" key="1">
    <source>
        <dbReference type="EMBL" id="PYI39434.1"/>
    </source>
</evidence>
<dbReference type="EMBL" id="QJVC01000003">
    <property type="protein sequence ID" value="PYI39434.1"/>
    <property type="molecule type" value="Genomic_DNA"/>
</dbReference>
<sequence>MKIDGVSARPVVVDGYLVLEPSPVNSSIELDFHATLVIDLQHPRLDASRGTMAVRHRPLNLCCTQSSMEPHR</sequence>
<proteinExistence type="predicted"/>
<comment type="caution">
    <text evidence="1">The sequence shown here is derived from an EMBL/GenBank/DDBJ whole genome shotgun (WGS) entry which is preliminary data.</text>
</comment>
<accession>A0A2V5IYH7</accession>
<reference evidence="1 2" key="1">
    <citation type="submission" date="2018-05" db="EMBL/GenBank/DDBJ databases">
        <title>Genetic diversity of glacier-inhabiting Cryobacterium bacteria in China and description of Cryobacterium mengkeensis sp. nov. and Arthrobacter glacialis sp. nov.</title>
        <authorList>
            <person name="Liu Q."/>
            <person name="Xin Y.-H."/>
        </authorList>
    </citation>
    <scope>NUCLEOTIDE SEQUENCE [LARGE SCALE GENOMIC DNA]</scope>
    <source>
        <strain evidence="1 2">B7</strain>
    </source>
</reference>
<keyword evidence="2" id="KW-1185">Reference proteome</keyword>